<feature type="compositionally biased region" description="Acidic residues" evidence="1">
    <location>
        <begin position="183"/>
        <end position="208"/>
    </location>
</feature>
<gene>
    <name evidence="2" type="ORF">BDN71DRAFT_1484845</name>
</gene>
<protein>
    <submittedName>
        <fullName evidence="2">Uncharacterized protein</fullName>
    </submittedName>
</protein>
<name>A0A9P6D1Y1_PLEER</name>
<feature type="compositionally biased region" description="Low complexity" evidence="1">
    <location>
        <begin position="135"/>
        <end position="159"/>
    </location>
</feature>
<dbReference type="OrthoDB" id="6511194at2759"/>
<evidence type="ECO:0000256" key="1">
    <source>
        <dbReference type="SAM" id="MobiDB-lite"/>
    </source>
</evidence>
<evidence type="ECO:0000313" key="3">
    <source>
        <dbReference type="Proteomes" id="UP000807025"/>
    </source>
</evidence>
<dbReference type="AlphaFoldDB" id="A0A9P6D1Y1"/>
<feature type="region of interest" description="Disordered" evidence="1">
    <location>
        <begin position="1"/>
        <end position="24"/>
    </location>
</feature>
<feature type="compositionally biased region" description="Polar residues" evidence="1">
    <location>
        <begin position="104"/>
        <end position="113"/>
    </location>
</feature>
<feature type="region of interest" description="Disordered" evidence="1">
    <location>
        <begin position="46"/>
        <end position="84"/>
    </location>
</feature>
<dbReference type="EMBL" id="MU154675">
    <property type="protein sequence ID" value="KAF9489321.1"/>
    <property type="molecule type" value="Genomic_DNA"/>
</dbReference>
<evidence type="ECO:0000313" key="2">
    <source>
        <dbReference type="EMBL" id="KAF9489321.1"/>
    </source>
</evidence>
<feature type="compositionally biased region" description="Acidic residues" evidence="1">
    <location>
        <begin position="10"/>
        <end position="24"/>
    </location>
</feature>
<comment type="caution">
    <text evidence="2">The sequence shown here is derived from an EMBL/GenBank/DDBJ whole genome shotgun (WGS) entry which is preliminary data.</text>
</comment>
<dbReference type="PANTHER" id="PTHR35871">
    <property type="entry name" value="EXPRESSED PROTEIN"/>
    <property type="match status" value="1"/>
</dbReference>
<keyword evidence="3" id="KW-1185">Reference proteome</keyword>
<feature type="region of interest" description="Disordered" evidence="1">
    <location>
        <begin position="179"/>
        <end position="208"/>
    </location>
</feature>
<proteinExistence type="predicted"/>
<feature type="region of interest" description="Disordered" evidence="1">
    <location>
        <begin position="104"/>
        <end position="163"/>
    </location>
</feature>
<accession>A0A9P6D1Y1</accession>
<reference evidence="2" key="1">
    <citation type="submission" date="2020-11" db="EMBL/GenBank/DDBJ databases">
        <authorList>
            <consortium name="DOE Joint Genome Institute"/>
            <person name="Ahrendt S."/>
            <person name="Riley R."/>
            <person name="Andreopoulos W."/>
            <person name="Labutti K."/>
            <person name="Pangilinan J."/>
            <person name="Ruiz-Duenas F.J."/>
            <person name="Barrasa J.M."/>
            <person name="Sanchez-Garcia M."/>
            <person name="Camarero S."/>
            <person name="Miyauchi S."/>
            <person name="Serrano A."/>
            <person name="Linde D."/>
            <person name="Babiker R."/>
            <person name="Drula E."/>
            <person name="Ayuso-Fernandez I."/>
            <person name="Pacheco R."/>
            <person name="Padilla G."/>
            <person name="Ferreira P."/>
            <person name="Barriuso J."/>
            <person name="Kellner H."/>
            <person name="Castanera R."/>
            <person name="Alfaro M."/>
            <person name="Ramirez L."/>
            <person name="Pisabarro A.G."/>
            <person name="Kuo A."/>
            <person name="Tritt A."/>
            <person name="Lipzen A."/>
            <person name="He G."/>
            <person name="Yan M."/>
            <person name="Ng V."/>
            <person name="Cullen D."/>
            <person name="Martin F."/>
            <person name="Rosso M.-N."/>
            <person name="Henrissat B."/>
            <person name="Hibbett D."/>
            <person name="Martinez A.T."/>
            <person name="Grigoriev I.V."/>
        </authorList>
    </citation>
    <scope>NUCLEOTIDE SEQUENCE</scope>
    <source>
        <strain evidence="2">ATCC 90797</strain>
    </source>
</reference>
<organism evidence="2 3">
    <name type="scientific">Pleurotus eryngii</name>
    <name type="common">Boletus of the steppes</name>
    <dbReference type="NCBI Taxonomy" id="5323"/>
    <lineage>
        <taxon>Eukaryota</taxon>
        <taxon>Fungi</taxon>
        <taxon>Dikarya</taxon>
        <taxon>Basidiomycota</taxon>
        <taxon>Agaricomycotina</taxon>
        <taxon>Agaricomycetes</taxon>
        <taxon>Agaricomycetidae</taxon>
        <taxon>Agaricales</taxon>
        <taxon>Pleurotineae</taxon>
        <taxon>Pleurotaceae</taxon>
        <taxon>Pleurotus</taxon>
    </lineage>
</organism>
<dbReference type="PANTHER" id="PTHR35871:SF1">
    <property type="entry name" value="CXC1-LIKE CYSTEINE CLUSTER ASSOCIATED WITH KDZ TRANSPOSASES DOMAIN-CONTAINING PROTEIN"/>
    <property type="match status" value="1"/>
</dbReference>
<feature type="compositionally biased region" description="Basic and acidic residues" evidence="1">
    <location>
        <begin position="58"/>
        <end position="70"/>
    </location>
</feature>
<sequence length="613" mass="69040">MPDSMRVNWEAEDAASDGSDIDEELGLDDLDDEVFIEKLERMLAGEDTNDGEWLPPKEQQKLDAKQERPKVYKTGPDVMAKSDRSIRRLGPKFWAGQSTLDTFICPSSASIPSNPLIISLDSSESEDGNTASQRDSSSPPQSDTDPSLPPGSGSSAAMSEVESFHSGNVSHSIVAMDQVDGASTDEGEEDDVREIEDDLDGPDLDDEDGEAWEEELDEDVGNPQVEIKAELKKNSKRLHLLQINQLMILANFATLRLKGVKQIQASTESTRQWHEGEGHWFTRRVRDLACHYQTFEQLPKERRSGMRMSRSFLNDNDVRSRVLHYLRILPTANVTPAALVKQVNSSIFPELGIKPAKPLSTCAGRQWLYKLGWRHTLVKKGVYMDGHEHDDVVKYRNEVFLPAMKEFEEQMVYFDGPDLVRVEPKLKPGEQEIIALFHDESCFHANEQSNTAWLQLGEQPLCKKSCGQLIHISDFINVITGRLVIVDANGNIKHDARKIIHPESNVIPMSNPIAEFRGKPQAMTLPNGDAKELLALQAKCSPVCPIDSQGQQDDFKNQMSMIETLIRGHECIFLPMFHCELNLIEMYWDKKTFQDAKDIAVKHLNECPIEVIH</sequence>
<dbReference type="Proteomes" id="UP000807025">
    <property type="component" value="Unassembled WGS sequence"/>
</dbReference>